<dbReference type="Proteomes" id="UP000293360">
    <property type="component" value="Unassembled WGS sequence"/>
</dbReference>
<proteinExistence type="predicted"/>
<dbReference type="PROSITE" id="PS00028">
    <property type="entry name" value="ZINC_FINGER_C2H2_1"/>
    <property type="match status" value="1"/>
</dbReference>
<evidence type="ECO:0000313" key="9">
    <source>
        <dbReference type="Proteomes" id="UP000293360"/>
    </source>
</evidence>
<dbReference type="PROSITE" id="PS50005">
    <property type="entry name" value="TPR"/>
    <property type="match status" value="1"/>
</dbReference>
<feature type="region of interest" description="Disordered" evidence="6">
    <location>
        <begin position="491"/>
        <end position="530"/>
    </location>
</feature>
<dbReference type="InterPro" id="IPR036770">
    <property type="entry name" value="Ankyrin_rpt-contain_sf"/>
</dbReference>
<dbReference type="PROSITE" id="PS50297">
    <property type="entry name" value="ANK_REP_REGION"/>
    <property type="match status" value="2"/>
</dbReference>
<dbReference type="Gene3D" id="1.25.40.10">
    <property type="entry name" value="Tetratricopeptide repeat domain"/>
    <property type="match status" value="1"/>
</dbReference>
<feature type="region of interest" description="Disordered" evidence="6">
    <location>
        <begin position="431"/>
        <end position="454"/>
    </location>
</feature>
<gene>
    <name evidence="8" type="ORF">DL764_005698</name>
</gene>
<dbReference type="AlphaFoldDB" id="A0A4Q4TBW7"/>
<dbReference type="SUPFAM" id="SSF48452">
    <property type="entry name" value="TPR-like"/>
    <property type="match status" value="1"/>
</dbReference>
<dbReference type="Gene3D" id="3.30.160.60">
    <property type="entry name" value="Classic Zinc Finger"/>
    <property type="match status" value="1"/>
</dbReference>
<dbReference type="InterPro" id="IPR011990">
    <property type="entry name" value="TPR-like_helical_dom_sf"/>
</dbReference>
<sequence length="709" mass="79105">MTGLNRAANLSLSESYRECIEIFGRFVLTLCQEGCGVISLKQVRLPDILEEYGRTQIWGDQTKAVLPARARGSLDDTLRRDDELKYLVQGILTRLRVLLSQATSIARKKFDPVVGSEHDSVSSASTDSDFSSDDVGEYQSRRVPKICLLVQQIIEHIRSLYDLSSLLRRPNIADKYIRSIPPKPDPAALGESDTLPLSVGFSSSDESHVLEKVLQWRGLTKSGRSFEFEDENAAAIGKGLTSARIEDILWLCQRLARANTRRREQLQYWIDRPCDSKQDAVNVPKLETLNLARIPVSREGPKRHVFRDLRPYVCTFKECQNSAKLYVSRHDWIYHEVQLHRREFVCKECGKACPSRKDMSTHLREHYDESTPLAQLGVILDLCGRQIDVSDNRKDQCLICGEGLSLSALYGHLAAHMEDIALFVLPNRDEEEENGGSEASVQVAGPKCKDKRSNIESDASSLDFSVAGNHRQDSAEFAKLLASEEAGYTSKFSSWRTTDEDQKSAVATWSQSPSENDERTELEGQEFGNAEKAFEQRKEVLGRKHPDTLASMNNLGDVLQSPGGYEEAEAMYRQILELNEGNEAVVQHLLEKGADLKSKDKDSQMPLSWAAQNGHEAVVKQLLDTSKVDIDSKDNDSRTPLSMAANNGHEAIVKLLLATGNVDVDSKDIYGRTPLSMAVENGHEAVVEPLLATGKVDVNLKDDYGRAPL</sequence>
<keyword evidence="4" id="KW-0862">Zinc</keyword>
<feature type="repeat" description="TPR" evidence="5">
    <location>
        <begin position="549"/>
        <end position="582"/>
    </location>
</feature>
<evidence type="ECO:0000256" key="3">
    <source>
        <dbReference type="PROSITE-ProRule" id="PRU00023"/>
    </source>
</evidence>
<dbReference type="SMART" id="SM00355">
    <property type="entry name" value="ZnF_C2H2"/>
    <property type="match status" value="2"/>
</dbReference>
<feature type="region of interest" description="Disordered" evidence="6">
    <location>
        <begin position="115"/>
        <end position="135"/>
    </location>
</feature>
<dbReference type="PROSITE" id="PS50088">
    <property type="entry name" value="ANK_REPEAT"/>
    <property type="match status" value="2"/>
</dbReference>
<dbReference type="PANTHER" id="PTHR24198:SF165">
    <property type="entry name" value="ANKYRIN REPEAT-CONTAINING PROTEIN-RELATED"/>
    <property type="match status" value="1"/>
</dbReference>
<dbReference type="InterPro" id="IPR002110">
    <property type="entry name" value="Ankyrin_rpt"/>
</dbReference>
<evidence type="ECO:0000256" key="6">
    <source>
        <dbReference type="SAM" id="MobiDB-lite"/>
    </source>
</evidence>
<keyword evidence="1" id="KW-0677">Repeat</keyword>
<dbReference type="OrthoDB" id="6133115at2759"/>
<dbReference type="Gene3D" id="1.25.40.20">
    <property type="entry name" value="Ankyrin repeat-containing domain"/>
    <property type="match status" value="2"/>
</dbReference>
<dbReference type="InterPro" id="IPR019734">
    <property type="entry name" value="TPR_rpt"/>
</dbReference>
<protein>
    <recommendedName>
        <fullName evidence="7">C2H2-type domain-containing protein</fullName>
    </recommendedName>
</protein>
<feature type="compositionally biased region" description="Polar residues" evidence="6">
    <location>
        <begin position="505"/>
        <end position="514"/>
    </location>
</feature>
<keyword evidence="4" id="KW-0479">Metal-binding</keyword>
<dbReference type="STRING" id="155417.A0A4Q4TBW7"/>
<evidence type="ECO:0000256" key="4">
    <source>
        <dbReference type="PROSITE-ProRule" id="PRU00042"/>
    </source>
</evidence>
<evidence type="ECO:0000256" key="5">
    <source>
        <dbReference type="PROSITE-ProRule" id="PRU00339"/>
    </source>
</evidence>
<keyword evidence="2 3" id="KW-0040">ANK repeat</keyword>
<keyword evidence="5" id="KW-0802">TPR repeat</keyword>
<dbReference type="SMART" id="SM00248">
    <property type="entry name" value="ANK"/>
    <property type="match status" value="4"/>
</dbReference>
<keyword evidence="9" id="KW-1185">Reference proteome</keyword>
<reference evidence="8 9" key="1">
    <citation type="submission" date="2018-06" db="EMBL/GenBank/DDBJ databases">
        <title>Complete Genomes of Monosporascus.</title>
        <authorList>
            <person name="Robinson A.J."/>
            <person name="Natvig D.O."/>
        </authorList>
    </citation>
    <scope>NUCLEOTIDE SEQUENCE [LARGE SCALE GENOMIC DNA]</scope>
    <source>
        <strain evidence="8 9">CBS 110550</strain>
    </source>
</reference>
<dbReference type="SUPFAM" id="SSF48403">
    <property type="entry name" value="Ankyrin repeat"/>
    <property type="match status" value="1"/>
</dbReference>
<dbReference type="Pfam" id="PF12796">
    <property type="entry name" value="Ank_2"/>
    <property type="match status" value="1"/>
</dbReference>
<accession>A0A4Q4TBW7</accession>
<organism evidence="8 9">
    <name type="scientific">Monosporascus ibericus</name>
    <dbReference type="NCBI Taxonomy" id="155417"/>
    <lineage>
        <taxon>Eukaryota</taxon>
        <taxon>Fungi</taxon>
        <taxon>Dikarya</taxon>
        <taxon>Ascomycota</taxon>
        <taxon>Pezizomycotina</taxon>
        <taxon>Sordariomycetes</taxon>
        <taxon>Xylariomycetidae</taxon>
        <taxon>Xylariales</taxon>
        <taxon>Xylariales incertae sedis</taxon>
        <taxon>Monosporascus</taxon>
    </lineage>
</organism>
<evidence type="ECO:0000313" key="8">
    <source>
        <dbReference type="EMBL" id="RYP02653.1"/>
    </source>
</evidence>
<dbReference type="InterPro" id="IPR013087">
    <property type="entry name" value="Znf_C2H2_type"/>
</dbReference>
<dbReference type="GO" id="GO:0008270">
    <property type="term" value="F:zinc ion binding"/>
    <property type="evidence" value="ECO:0007669"/>
    <property type="project" value="UniProtKB-KW"/>
</dbReference>
<dbReference type="PANTHER" id="PTHR24198">
    <property type="entry name" value="ANKYRIN REPEAT AND PROTEIN KINASE DOMAIN-CONTAINING PROTEIN"/>
    <property type="match status" value="1"/>
</dbReference>
<evidence type="ECO:0000259" key="7">
    <source>
        <dbReference type="PROSITE" id="PS50157"/>
    </source>
</evidence>
<feature type="repeat" description="ANK" evidence="3">
    <location>
        <begin position="636"/>
        <end position="660"/>
    </location>
</feature>
<keyword evidence="4" id="KW-0863">Zinc-finger</keyword>
<feature type="repeat" description="ANK" evidence="3">
    <location>
        <begin position="670"/>
        <end position="703"/>
    </location>
</feature>
<evidence type="ECO:0000256" key="1">
    <source>
        <dbReference type="ARBA" id="ARBA00022737"/>
    </source>
</evidence>
<feature type="domain" description="C2H2-type" evidence="7">
    <location>
        <begin position="344"/>
        <end position="371"/>
    </location>
</feature>
<dbReference type="Pfam" id="PF13424">
    <property type="entry name" value="TPR_12"/>
    <property type="match status" value="1"/>
</dbReference>
<dbReference type="PROSITE" id="PS50157">
    <property type="entry name" value="ZINC_FINGER_C2H2_2"/>
    <property type="match status" value="1"/>
</dbReference>
<dbReference type="EMBL" id="QJNU01000305">
    <property type="protein sequence ID" value="RYP02653.1"/>
    <property type="molecule type" value="Genomic_DNA"/>
</dbReference>
<evidence type="ECO:0000256" key="2">
    <source>
        <dbReference type="ARBA" id="ARBA00023043"/>
    </source>
</evidence>
<name>A0A4Q4TBW7_9PEZI</name>
<comment type="caution">
    <text evidence="8">The sequence shown here is derived from an EMBL/GenBank/DDBJ whole genome shotgun (WGS) entry which is preliminary data.</text>
</comment>